<dbReference type="AlphaFoldDB" id="A0A0L7QR55"/>
<organism evidence="1 2">
    <name type="scientific">Habropoda laboriosa</name>
    <dbReference type="NCBI Taxonomy" id="597456"/>
    <lineage>
        <taxon>Eukaryota</taxon>
        <taxon>Metazoa</taxon>
        <taxon>Ecdysozoa</taxon>
        <taxon>Arthropoda</taxon>
        <taxon>Hexapoda</taxon>
        <taxon>Insecta</taxon>
        <taxon>Pterygota</taxon>
        <taxon>Neoptera</taxon>
        <taxon>Endopterygota</taxon>
        <taxon>Hymenoptera</taxon>
        <taxon>Apocrita</taxon>
        <taxon>Aculeata</taxon>
        <taxon>Apoidea</taxon>
        <taxon>Anthophila</taxon>
        <taxon>Apidae</taxon>
        <taxon>Habropoda</taxon>
    </lineage>
</organism>
<reference evidence="1 2" key="1">
    <citation type="submission" date="2015-07" db="EMBL/GenBank/DDBJ databases">
        <title>The genome of Habropoda laboriosa.</title>
        <authorList>
            <person name="Pan H."/>
            <person name="Kapheim K."/>
        </authorList>
    </citation>
    <scope>NUCLEOTIDE SEQUENCE [LARGE SCALE GENOMIC DNA]</scope>
    <source>
        <strain evidence="1">0110345459</strain>
    </source>
</reference>
<sequence length="65" mass="7615">MIDRAKTPSIHHRDVFCRPYQYLAIRSAANFVIDRTINLANVDSNLLPNKKLRRRESKRETTGFV</sequence>
<protein>
    <submittedName>
        <fullName evidence="1">Uncharacterized protein</fullName>
    </submittedName>
</protein>
<accession>A0A0L7QR55</accession>
<gene>
    <name evidence="1" type="ORF">WH47_04376</name>
</gene>
<name>A0A0L7QR55_9HYME</name>
<evidence type="ECO:0000313" key="2">
    <source>
        <dbReference type="Proteomes" id="UP000053825"/>
    </source>
</evidence>
<dbReference type="Proteomes" id="UP000053825">
    <property type="component" value="Unassembled WGS sequence"/>
</dbReference>
<proteinExistence type="predicted"/>
<evidence type="ECO:0000313" key="1">
    <source>
        <dbReference type="EMBL" id="KOC61110.1"/>
    </source>
</evidence>
<dbReference type="EMBL" id="KQ414784">
    <property type="protein sequence ID" value="KOC61110.1"/>
    <property type="molecule type" value="Genomic_DNA"/>
</dbReference>
<keyword evidence="2" id="KW-1185">Reference proteome</keyword>